<comment type="function">
    <text evidence="5">Activates KDO (a required 8-carbon sugar) for incorporation into bacterial lipopolysaccharide in Gram-negative bacteria.</text>
</comment>
<dbReference type="GO" id="GO:0033468">
    <property type="term" value="P:CMP-keto-3-deoxy-D-manno-octulosonic acid biosynthetic process"/>
    <property type="evidence" value="ECO:0007669"/>
    <property type="project" value="UniProtKB-UniRule"/>
</dbReference>
<comment type="similarity">
    <text evidence="5">Belongs to the KdsB family.</text>
</comment>
<keyword evidence="4 5" id="KW-0448">Lipopolysaccharide biosynthesis</keyword>
<dbReference type="PANTHER" id="PTHR42866">
    <property type="entry name" value="3-DEOXY-MANNO-OCTULOSONATE CYTIDYLYLTRANSFERASE"/>
    <property type="match status" value="1"/>
</dbReference>
<dbReference type="UniPathway" id="UPA00358">
    <property type="reaction ID" value="UER00476"/>
</dbReference>
<dbReference type="NCBIfam" id="TIGR00466">
    <property type="entry name" value="kdsB"/>
    <property type="match status" value="1"/>
</dbReference>
<keyword evidence="3 5" id="KW-0548">Nucleotidyltransferase</keyword>
<dbReference type="AlphaFoldDB" id="A0A420ZC14"/>
<dbReference type="GO" id="GO:0009103">
    <property type="term" value="P:lipopolysaccharide biosynthetic process"/>
    <property type="evidence" value="ECO:0007669"/>
    <property type="project" value="UniProtKB-UniRule"/>
</dbReference>
<dbReference type="EMBL" id="QMNG01000030">
    <property type="protein sequence ID" value="RLC36769.1"/>
    <property type="molecule type" value="Genomic_DNA"/>
</dbReference>
<dbReference type="SUPFAM" id="SSF53448">
    <property type="entry name" value="Nucleotide-diphospho-sugar transferases"/>
    <property type="match status" value="1"/>
</dbReference>
<dbReference type="NCBIfam" id="NF003952">
    <property type="entry name" value="PRK05450.1-5"/>
    <property type="match status" value="1"/>
</dbReference>
<keyword evidence="2 5" id="KW-0808">Transferase</keyword>
<evidence type="ECO:0000256" key="2">
    <source>
        <dbReference type="ARBA" id="ARBA00022679"/>
    </source>
</evidence>
<evidence type="ECO:0000256" key="4">
    <source>
        <dbReference type="ARBA" id="ARBA00022985"/>
    </source>
</evidence>
<evidence type="ECO:0000313" key="7">
    <source>
        <dbReference type="Proteomes" id="UP000281261"/>
    </source>
</evidence>
<comment type="catalytic activity">
    <reaction evidence="5">
        <text>3-deoxy-alpha-D-manno-oct-2-ulosonate + CTP = CMP-3-deoxy-beta-D-manno-octulosonate + diphosphate</text>
        <dbReference type="Rhea" id="RHEA:23448"/>
        <dbReference type="ChEBI" id="CHEBI:33019"/>
        <dbReference type="ChEBI" id="CHEBI:37563"/>
        <dbReference type="ChEBI" id="CHEBI:85986"/>
        <dbReference type="ChEBI" id="CHEBI:85987"/>
        <dbReference type="EC" id="2.7.7.38"/>
    </reaction>
</comment>
<dbReference type="EC" id="2.7.7.38" evidence="5"/>
<keyword evidence="5" id="KW-0963">Cytoplasm</keyword>
<dbReference type="PANTHER" id="PTHR42866:SF2">
    <property type="entry name" value="3-DEOXY-MANNO-OCTULOSONATE CYTIDYLYLTRANSFERASE, MITOCHONDRIAL"/>
    <property type="match status" value="1"/>
</dbReference>
<dbReference type="InterPro" id="IPR029044">
    <property type="entry name" value="Nucleotide-diphossugar_trans"/>
</dbReference>
<dbReference type="NCBIfam" id="NF003950">
    <property type="entry name" value="PRK05450.1-3"/>
    <property type="match status" value="1"/>
</dbReference>
<dbReference type="CDD" id="cd02517">
    <property type="entry name" value="CMP-KDO-Synthetase"/>
    <property type="match status" value="1"/>
</dbReference>
<evidence type="ECO:0000256" key="1">
    <source>
        <dbReference type="ARBA" id="ARBA00004370"/>
    </source>
</evidence>
<dbReference type="GO" id="GO:0016020">
    <property type="term" value="C:membrane"/>
    <property type="evidence" value="ECO:0007669"/>
    <property type="project" value="UniProtKB-SubCell"/>
</dbReference>
<dbReference type="Proteomes" id="UP000281261">
    <property type="component" value="Unassembled WGS sequence"/>
</dbReference>
<evidence type="ECO:0000313" key="6">
    <source>
        <dbReference type="EMBL" id="RLC36769.1"/>
    </source>
</evidence>
<evidence type="ECO:0000256" key="5">
    <source>
        <dbReference type="HAMAP-Rule" id="MF_00057"/>
    </source>
</evidence>
<comment type="pathway">
    <text evidence="5">Nucleotide-sugar biosynthesis; CMP-3-deoxy-D-manno-octulosonate biosynthesis; CMP-3-deoxy-D-manno-octulosonate from 3-deoxy-D-manno-octulosonate and CTP: step 1/1.</text>
</comment>
<dbReference type="HAMAP" id="MF_00057">
    <property type="entry name" value="KdsB"/>
    <property type="match status" value="1"/>
</dbReference>
<dbReference type="GO" id="GO:0005829">
    <property type="term" value="C:cytosol"/>
    <property type="evidence" value="ECO:0007669"/>
    <property type="project" value="TreeGrafter"/>
</dbReference>
<name>A0A420ZC14_UNCK3</name>
<gene>
    <name evidence="5 6" type="primary">kdsB</name>
    <name evidence="6" type="ORF">DRH29_03805</name>
</gene>
<organism evidence="6 7">
    <name type="scientific">candidate division Kazan bacterium</name>
    <dbReference type="NCBI Taxonomy" id="2202143"/>
    <lineage>
        <taxon>Bacteria</taxon>
        <taxon>Bacteria division Kazan-3B-28</taxon>
    </lineage>
</organism>
<comment type="caution">
    <text evidence="6">The sequence shown here is derived from an EMBL/GenBank/DDBJ whole genome shotgun (WGS) entry which is preliminary data.</text>
</comment>
<proteinExistence type="inferred from homology"/>
<comment type="subcellular location">
    <subcellularLocation>
        <location evidence="5">Cytoplasm</location>
    </subcellularLocation>
    <subcellularLocation>
        <location evidence="1">Membrane</location>
    </subcellularLocation>
</comment>
<dbReference type="GO" id="GO:0008690">
    <property type="term" value="F:3-deoxy-manno-octulosonate cytidylyltransferase activity"/>
    <property type="evidence" value="ECO:0007669"/>
    <property type="project" value="UniProtKB-UniRule"/>
</dbReference>
<dbReference type="FunFam" id="3.90.550.10:FF:000011">
    <property type="entry name" value="3-deoxy-manno-octulosonate cytidylyltransferase"/>
    <property type="match status" value="1"/>
</dbReference>
<dbReference type="Gene3D" id="3.90.550.10">
    <property type="entry name" value="Spore Coat Polysaccharide Biosynthesis Protein SpsA, Chain A"/>
    <property type="match status" value="1"/>
</dbReference>
<protein>
    <recommendedName>
        <fullName evidence="5">3-deoxy-manno-octulosonate cytidylyltransferase</fullName>
        <ecNumber evidence="5">2.7.7.38</ecNumber>
    </recommendedName>
    <alternativeName>
        <fullName evidence="5">CMP-2-keto-3-deoxyoctulosonic acid synthase</fullName>
        <shortName evidence="5">CKS</shortName>
        <shortName evidence="5">CMP-KDO synthase</shortName>
    </alternativeName>
</protein>
<dbReference type="InterPro" id="IPR003329">
    <property type="entry name" value="Cytidylyl_trans"/>
</dbReference>
<accession>A0A420ZC14</accession>
<evidence type="ECO:0000256" key="3">
    <source>
        <dbReference type="ARBA" id="ARBA00022695"/>
    </source>
</evidence>
<dbReference type="NCBIfam" id="NF009905">
    <property type="entry name" value="PRK13368.1"/>
    <property type="match status" value="1"/>
</dbReference>
<sequence length="242" mass="27127">MNKIAIIIPARLASTRLPRKLLIKIGKHSIIQHTYLNALESKKADKVIVATDSSEIRNEITKLGGTVIMTSLSCPTGTDRCAEAAETLDNNYDIIINVQGDEPFVHPDTIDGVADALIQDPNTVMSTAKTELSKDNARNTSIVKVVCDKNDNALYFSRSPIPYPRNAEYSKWYKHLGIYGYRRNFLQQLVQLQQTRLELSESLEQLRVLENGYNIKVVHTPHDSVGIDTAEDIKQISNLNYS</sequence>
<dbReference type="InterPro" id="IPR004528">
    <property type="entry name" value="KdsB"/>
</dbReference>
<dbReference type="Pfam" id="PF02348">
    <property type="entry name" value="CTP_transf_3"/>
    <property type="match status" value="1"/>
</dbReference>
<reference evidence="6 7" key="1">
    <citation type="submission" date="2018-06" db="EMBL/GenBank/DDBJ databases">
        <title>Extensive metabolic versatility and redundancy in microbially diverse, dynamic hydrothermal sediments.</title>
        <authorList>
            <person name="Dombrowski N."/>
            <person name="Teske A."/>
            <person name="Baker B.J."/>
        </authorList>
    </citation>
    <scope>NUCLEOTIDE SEQUENCE [LARGE SCALE GENOMIC DNA]</scope>
    <source>
        <strain evidence="6">B79_G16</strain>
    </source>
</reference>